<dbReference type="InterPro" id="IPR019587">
    <property type="entry name" value="Polyketide_cyclase/dehydratase"/>
</dbReference>
<keyword evidence="5" id="KW-0938">Abscisic acid signaling pathway</keyword>
<dbReference type="Gene3D" id="3.30.530.20">
    <property type="match status" value="1"/>
</dbReference>
<dbReference type="InterPro" id="IPR023393">
    <property type="entry name" value="START-like_dom_sf"/>
</dbReference>
<dbReference type="Proteomes" id="UP000631114">
    <property type="component" value="Unassembled WGS sequence"/>
</dbReference>
<keyword evidence="8" id="KW-0650">Protein phosphatase inhibitor</keyword>
<dbReference type="GO" id="GO:0009738">
    <property type="term" value="P:abscisic acid-activated signaling pathway"/>
    <property type="evidence" value="ECO:0007669"/>
    <property type="project" value="UniProtKB-KW"/>
</dbReference>
<name>A0A835HN58_9MAGN</name>
<dbReference type="GO" id="GO:0005737">
    <property type="term" value="C:cytoplasm"/>
    <property type="evidence" value="ECO:0007669"/>
    <property type="project" value="UniProtKB-SubCell"/>
</dbReference>
<dbReference type="GO" id="GO:0004864">
    <property type="term" value="F:protein phosphatase inhibitor activity"/>
    <property type="evidence" value="ECO:0007669"/>
    <property type="project" value="UniProtKB-KW"/>
</dbReference>
<evidence type="ECO:0000256" key="1">
    <source>
        <dbReference type="ARBA" id="ARBA00004123"/>
    </source>
</evidence>
<evidence type="ECO:0000256" key="4">
    <source>
        <dbReference type="ARBA" id="ARBA00022490"/>
    </source>
</evidence>
<dbReference type="PANTHER" id="PTHR31213">
    <property type="entry name" value="OS08G0374000 PROTEIN-RELATED"/>
    <property type="match status" value="1"/>
</dbReference>
<evidence type="ECO:0008006" key="11">
    <source>
        <dbReference type="Google" id="ProtNLM"/>
    </source>
</evidence>
<comment type="caution">
    <text evidence="9">The sequence shown here is derived from an EMBL/GenBank/DDBJ whole genome shotgun (WGS) entry which is preliminary data.</text>
</comment>
<gene>
    <name evidence="9" type="ORF">IFM89_029819</name>
</gene>
<keyword evidence="7" id="KW-0539">Nucleus</keyword>
<organism evidence="9 10">
    <name type="scientific">Coptis chinensis</name>
    <dbReference type="NCBI Taxonomy" id="261450"/>
    <lineage>
        <taxon>Eukaryota</taxon>
        <taxon>Viridiplantae</taxon>
        <taxon>Streptophyta</taxon>
        <taxon>Embryophyta</taxon>
        <taxon>Tracheophyta</taxon>
        <taxon>Spermatophyta</taxon>
        <taxon>Magnoliopsida</taxon>
        <taxon>Ranunculales</taxon>
        <taxon>Ranunculaceae</taxon>
        <taxon>Coptidoideae</taxon>
        <taxon>Coptis</taxon>
    </lineage>
</organism>
<reference evidence="9 10" key="1">
    <citation type="submission" date="2020-10" db="EMBL/GenBank/DDBJ databases">
        <title>The Coptis chinensis genome and diversification of protoberbering-type alkaloids.</title>
        <authorList>
            <person name="Wang B."/>
            <person name="Shu S."/>
            <person name="Song C."/>
            <person name="Liu Y."/>
        </authorList>
    </citation>
    <scope>NUCLEOTIDE SEQUENCE [LARGE SCALE GENOMIC DNA]</scope>
    <source>
        <strain evidence="9">HL-2020</strain>
        <tissue evidence="9">Leaf</tissue>
    </source>
</reference>
<keyword evidence="6" id="KW-0675">Receptor</keyword>
<comment type="subcellular location">
    <subcellularLocation>
        <location evidence="2">Cytoplasm</location>
    </subcellularLocation>
    <subcellularLocation>
        <location evidence="1">Nucleus</location>
    </subcellularLocation>
</comment>
<dbReference type="OrthoDB" id="1879545at2759"/>
<evidence type="ECO:0000256" key="6">
    <source>
        <dbReference type="ARBA" id="ARBA00023170"/>
    </source>
</evidence>
<dbReference type="SMR" id="A0A835HN58"/>
<evidence type="ECO:0000256" key="5">
    <source>
        <dbReference type="ARBA" id="ARBA00022682"/>
    </source>
</evidence>
<dbReference type="EMBL" id="JADFTS010000006">
    <property type="protein sequence ID" value="KAF9602520.1"/>
    <property type="molecule type" value="Genomic_DNA"/>
</dbReference>
<dbReference type="GO" id="GO:0010427">
    <property type="term" value="F:abscisic acid binding"/>
    <property type="evidence" value="ECO:0007669"/>
    <property type="project" value="TreeGrafter"/>
</dbReference>
<dbReference type="AlphaFoldDB" id="A0A835HN58"/>
<dbReference type="GO" id="GO:0038023">
    <property type="term" value="F:signaling receptor activity"/>
    <property type="evidence" value="ECO:0007669"/>
    <property type="project" value="TreeGrafter"/>
</dbReference>
<evidence type="ECO:0000256" key="7">
    <source>
        <dbReference type="ARBA" id="ARBA00023242"/>
    </source>
</evidence>
<dbReference type="PANTHER" id="PTHR31213:SF19">
    <property type="entry name" value="BET V I_MAJOR LATEX PROTEIN DOMAIN-CONTAINING PROTEIN"/>
    <property type="match status" value="1"/>
</dbReference>
<sequence length="261" mass="28830">MIHSSSLNLVPFFNLNTKYHYNKAKNFNHIFNSLEAEHTITTKSDQLFQKQAITNFISFGRRHLIGASAALLLPTFHSKASHLQSAHKGKGLLGEVSGEVEVDLPADEIWAVYSSPDLPRLIVELMPARFASIDILEGDGTQGTVLHCVLQPGNKGPVTWNEKITKIDHKSRTKVVRQIKGGYLDMGFNMYEHIFKITKTGHNSCTIRMTASFNVNEGSESNASLITANWNMAKAISNYVIQSKASKPAGIKDSVGTTVYP</sequence>
<comment type="similarity">
    <text evidence="3">Belongs to the PYR/PYL/RCAR abscisic acid intracellular receptor family.</text>
</comment>
<dbReference type="SUPFAM" id="SSF55961">
    <property type="entry name" value="Bet v1-like"/>
    <property type="match status" value="1"/>
</dbReference>
<evidence type="ECO:0000313" key="9">
    <source>
        <dbReference type="EMBL" id="KAF9602520.1"/>
    </source>
</evidence>
<evidence type="ECO:0000256" key="8">
    <source>
        <dbReference type="ARBA" id="ARBA00023272"/>
    </source>
</evidence>
<dbReference type="CDD" id="cd07816">
    <property type="entry name" value="Bet_v1-like"/>
    <property type="match status" value="1"/>
</dbReference>
<keyword evidence="4" id="KW-0963">Cytoplasm</keyword>
<protein>
    <recommendedName>
        <fullName evidence="11">Bet v I/Major latex protein domain-containing protein</fullName>
    </recommendedName>
</protein>
<dbReference type="GO" id="GO:0005634">
    <property type="term" value="C:nucleus"/>
    <property type="evidence" value="ECO:0007669"/>
    <property type="project" value="UniProtKB-SubCell"/>
</dbReference>
<accession>A0A835HN58</accession>
<evidence type="ECO:0000313" key="10">
    <source>
        <dbReference type="Proteomes" id="UP000631114"/>
    </source>
</evidence>
<dbReference type="InterPro" id="IPR050279">
    <property type="entry name" value="Plant_def-hormone_signal"/>
</dbReference>
<proteinExistence type="inferred from homology"/>
<evidence type="ECO:0000256" key="3">
    <source>
        <dbReference type="ARBA" id="ARBA00008594"/>
    </source>
</evidence>
<evidence type="ECO:0000256" key="2">
    <source>
        <dbReference type="ARBA" id="ARBA00004496"/>
    </source>
</evidence>
<dbReference type="Pfam" id="PF10604">
    <property type="entry name" value="Polyketide_cyc2"/>
    <property type="match status" value="1"/>
</dbReference>
<keyword evidence="10" id="KW-1185">Reference proteome</keyword>